<dbReference type="GO" id="GO:0031505">
    <property type="term" value="P:fungal-type cell wall organization"/>
    <property type="evidence" value="ECO:0007669"/>
    <property type="project" value="InterPro"/>
</dbReference>
<comment type="caution">
    <text evidence="3">The sequence shown here is derived from an EMBL/GenBank/DDBJ whole genome shotgun (WGS) entry which is preliminary data.</text>
</comment>
<sequence length="217" mass="21722">MNPLLLLTLWFSIAQALSTITSLQTVTEANGIVQVVTNYIQTDVGSVAGTGTAASAAVTTSAVAAVTSSTRIATTSSVTPAAVSSTVAAATSSPSVTGVTSSRRTGVSSSGSSASTTKLTVNTVDVAADTTTILNPTYTFSDASTTYITSSAWTSIWITVTSSDGGVAVVQTTYSQVFTSRYTAIATVPSGSIGLGSLSGTVGVVRSKEYITITSTA</sequence>
<dbReference type="AlphaFoldDB" id="A0A9P8PRP7"/>
<dbReference type="EMBL" id="JAEUBG010005287">
    <property type="protein sequence ID" value="KAH3676350.1"/>
    <property type="molecule type" value="Genomic_DNA"/>
</dbReference>
<reference evidence="3" key="1">
    <citation type="journal article" date="2021" name="Open Biol.">
        <title>Shared evolutionary footprints suggest mitochondrial oxidative damage underlies multiple complex I losses in fungi.</title>
        <authorList>
            <person name="Schikora-Tamarit M.A."/>
            <person name="Marcet-Houben M."/>
            <person name="Nosek J."/>
            <person name="Gabaldon T."/>
        </authorList>
    </citation>
    <scope>NUCLEOTIDE SEQUENCE</scope>
    <source>
        <strain evidence="3">CBS2887</strain>
    </source>
</reference>
<feature type="signal peptide" evidence="2">
    <location>
        <begin position="1"/>
        <end position="16"/>
    </location>
</feature>
<gene>
    <name evidence="3" type="ORF">WICPIJ_009130</name>
</gene>
<reference evidence="3" key="2">
    <citation type="submission" date="2021-01" db="EMBL/GenBank/DDBJ databases">
        <authorList>
            <person name="Schikora-Tamarit M.A."/>
        </authorList>
    </citation>
    <scope>NUCLEOTIDE SEQUENCE</scope>
    <source>
        <strain evidence="3">CBS2887</strain>
    </source>
</reference>
<evidence type="ECO:0000256" key="1">
    <source>
        <dbReference type="SAM" id="MobiDB-lite"/>
    </source>
</evidence>
<keyword evidence="2" id="KW-0732">Signal</keyword>
<organism evidence="3 4">
    <name type="scientific">Wickerhamomyces pijperi</name>
    <name type="common">Yeast</name>
    <name type="synonym">Pichia pijperi</name>
    <dbReference type="NCBI Taxonomy" id="599730"/>
    <lineage>
        <taxon>Eukaryota</taxon>
        <taxon>Fungi</taxon>
        <taxon>Dikarya</taxon>
        <taxon>Ascomycota</taxon>
        <taxon>Saccharomycotina</taxon>
        <taxon>Saccharomycetes</taxon>
        <taxon>Phaffomycetales</taxon>
        <taxon>Wickerhamomycetaceae</taxon>
        <taxon>Wickerhamomyces</taxon>
    </lineage>
</organism>
<keyword evidence="4" id="KW-1185">Reference proteome</keyword>
<name>A0A9P8PRP7_WICPI</name>
<dbReference type="InterPro" id="IPR031452">
    <property type="entry name" value="Kre1"/>
</dbReference>
<protein>
    <submittedName>
        <fullName evidence="3">Uncharacterized protein</fullName>
    </submittedName>
</protein>
<evidence type="ECO:0000256" key="2">
    <source>
        <dbReference type="SAM" id="SignalP"/>
    </source>
</evidence>
<proteinExistence type="predicted"/>
<feature type="region of interest" description="Disordered" evidence="1">
    <location>
        <begin position="94"/>
        <end position="115"/>
    </location>
</feature>
<evidence type="ECO:0000313" key="3">
    <source>
        <dbReference type="EMBL" id="KAH3676350.1"/>
    </source>
</evidence>
<feature type="chain" id="PRO_5040167454" evidence="2">
    <location>
        <begin position="17"/>
        <end position="217"/>
    </location>
</feature>
<evidence type="ECO:0000313" key="4">
    <source>
        <dbReference type="Proteomes" id="UP000774326"/>
    </source>
</evidence>
<accession>A0A9P8PRP7</accession>
<dbReference type="OrthoDB" id="3980997at2759"/>
<dbReference type="Proteomes" id="UP000774326">
    <property type="component" value="Unassembled WGS sequence"/>
</dbReference>
<dbReference type="Pfam" id="PF17056">
    <property type="entry name" value="KRE1"/>
    <property type="match status" value="1"/>
</dbReference>